<protein>
    <submittedName>
        <fullName evidence="2">Uncharacterized protein</fullName>
    </submittedName>
</protein>
<evidence type="ECO:0000313" key="2">
    <source>
        <dbReference type="EMBL" id="KAJ4244194.1"/>
    </source>
</evidence>
<gene>
    <name evidence="2" type="ORF">NW762_014575</name>
</gene>
<dbReference type="EMBL" id="JAOQAZ010000052">
    <property type="protein sequence ID" value="KAJ4244194.1"/>
    <property type="molecule type" value="Genomic_DNA"/>
</dbReference>
<evidence type="ECO:0000256" key="1">
    <source>
        <dbReference type="SAM" id="MobiDB-lite"/>
    </source>
</evidence>
<proteinExistence type="predicted"/>
<name>A0A9W8V9A2_9HYPO</name>
<keyword evidence="3" id="KW-1185">Reference proteome</keyword>
<organism evidence="2 3">
    <name type="scientific">Fusarium torreyae</name>
    <dbReference type="NCBI Taxonomy" id="1237075"/>
    <lineage>
        <taxon>Eukaryota</taxon>
        <taxon>Fungi</taxon>
        <taxon>Dikarya</taxon>
        <taxon>Ascomycota</taxon>
        <taxon>Pezizomycotina</taxon>
        <taxon>Sordariomycetes</taxon>
        <taxon>Hypocreomycetidae</taxon>
        <taxon>Hypocreales</taxon>
        <taxon>Nectriaceae</taxon>
        <taxon>Fusarium</taxon>
    </lineage>
</organism>
<feature type="region of interest" description="Disordered" evidence="1">
    <location>
        <begin position="102"/>
        <end position="124"/>
    </location>
</feature>
<evidence type="ECO:0000313" key="3">
    <source>
        <dbReference type="Proteomes" id="UP001152049"/>
    </source>
</evidence>
<sequence length="184" mass="20979">MPFGPLRSHPTLHAPLELHKRPFLITEKVCHVSDGVREADTNMEHDISVDCTDQVHVEVSSPLQEVYFDPELRSDTEFNQNHTSQLSHQSFESISRWSESSSEDAEAFEEGYNTTENEDSDSEANVSHFSIVEAHRLSIHTWILRPSSSSSTRESESISVSRHLHERTSGSSCRKEVKRWGIIF</sequence>
<dbReference type="Proteomes" id="UP001152049">
    <property type="component" value="Unassembled WGS sequence"/>
</dbReference>
<comment type="caution">
    <text evidence="2">The sequence shown here is derived from an EMBL/GenBank/DDBJ whole genome shotgun (WGS) entry which is preliminary data.</text>
</comment>
<reference evidence="2" key="1">
    <citation type="submission" date="2022-09" db="EMBL/GenBank/DDBJ databases">
        <title>Fusarium specimens isolated from Avocado Roots.</title>
        <authorList>
            <person name="Stajich J."/>
            <person name="Roper C."/>
            <person name="Heimlech-Rivalta G."/>
        </authorList>
    </citation>
    <scope>NUCLEOTIDE SEQUENCE</scope>
    <source>
        <strain evidence="2">CF00136</strain>
    </source>
</reference>
<dbReference type="OrthoDB" id="5097415at2759"/>
<accession>A0A9W8V9A2</accession>
<dbReference type="AlphaFoldDB" id="A0A9W8V9A2"/>